<dbReference type="InterPro" id="IPR036890">
    <property type="entry name" value="HATPase_C_sf"/>
</dbReference>
<dbReference type="SMART" id="SM00387">
    <property type="entry name" value="HATPase_c"/>
    <property type="match status" value="1"/>
</dbReference>
<dbReference type="PANTHER" id="PTHR43065">
    <property type="entry name" value="SENSOR HISTIDINE KINASE"/>
    <property type="match status" value="1"/>
</dbReference>
<dbReference type="InterPro" id="IPR005467">
    <property type="entry name" value="His_kinase_dom"/>
</dbReference>
<dbReference type="PROSITE" id="PS50109">
    <property type="entry name" value="HIS_KIN"/>
    <property type="match status" value="1"/>
</dbReference>
<dbReference type="KEGG" id="tim:GMBLW1_42130"/>
<dbReference type="InterPro" id="IPR004358">
    <property type="entry name" value="Sig_transdc_His_kin-like_C"/>
</dbReference>
<gene>
    <name evidence="9" type="ORF">GMBLW1_42130</name>
</gene>
<dbReference type="GO" id="GO:0005524">
    <property type="term" value="F:ATP binding"/>
    <property type="evidence" value="ECO:0007669"/>
    <property type="project" value="UniProtKB-KW"/>
</dbReference>
<sequence length="400" mass="43392">MEQAIGYLPQLLHDRPEANALELVASDLLEGLQGRALWLRWPHSESPTLEIALGDDSSPPQFPSPNVANWGNRHVCSQSQGTQVFVPLPVVGRDAGILGVQLPATVSWDSRDFAIFETVAKLLGASPILGRRLGGVIDQSRLLQRLNDAAVICGRMAHDFDNILTGILGFTDLTMPMIPPGSQIAHFLTEVSKAGQRGIVFTQQLHQLSRAGNLKPQPGNLGVILTREEARLRPILKADQRLEYRLPSDLPNVALEATPLQSVIGHLLDNAIEAVPWSGTLTVSARSVELDARAAESYLGRVQAGPMVEVTIQDCGPGIKPEHRSRLFAEPFFTTKVRHRGLGLAIVYRILYGHFGGIRLEPRPDRGTVARVVLPLTTQRLSNSGAVPQVKLGTPSGVVS</sequence>
<dbReference type="Proteomes" id="UP000464378">
    <property type="component" value="Chromosome"/>
</dbReference>
<keyword evidence="10" id="KW-1185">Reference proteome</keyword>
<dbReference type="EMBL" id="LR586016">
    <property type="protein sequence ID" value="VIP04980.1"/>
    <property type="molecule type" value="Genomic_DNA"/>
</dbReference>
<dbReference type="EMBL" id="LR593887">
    <property type="protein sequence ID" value="VTS07318.1"/>
    <property type="molecule type" value="Genomic_DNA"/>
</dbReference>
<evidence type="ECO:0000256" key="3">
    <source>
        <dbReference type="ARBA" id="ARBA00022679"/>
    </source>
</evidence>
<evidence type="ECO:0000313" key="10">
    <source>
        <dbReference type="Proteomes" id="UP000464378"/>
    </source>
</evidence>
<keyword evidence="3" id="KW-0808">Transferase</keyword>
<organism evidence="9">
    <name type="scientific">Tuwongella immobilis</name>
    <dbReference type="NCBI Taxonomy" id="692036"/>
    <lineage>
        <taxon>Bacteria</taxon>
        <taxon>Pseudomonadati</taxon>
        <taxon>Planctomycetota</taxon>
        <taxon>Planctomycetia</taxon>
        <taxon>Gemmatales</taxon>
        <taxon>Gemmataceae</taxon>
        <taxon>Tuwongella</taxon>
    </lineage>
</organism>
<evidence type="ECO:0000256" key="5">
    <source>
        <dbReference type="ARBA" id="ARBA00022777"/>
    </source>
</evidence>
<keyword evidence="5 9" id="KW-0418">Kinase</keyword>
<dbReference type="InParanoid" id="A0A6C2YTE2"/>
<evidence type="ECO:0000256" key="6">
    <source>
        <dbReference type="ARBA" id="ARBA00022840"/>
    </source>
</evidence>
<dbReference type="EC" id="2.7.13.3" evidence="2"/>
<reference evidence="9" key="1">
    <citation type="submission" date="2019-04" db="EMBL/GenBank/DDBJ databases">
        <authorList>
            <consortium name="Science for Life Laboratories"/>
        </authorList>
    </citation>
    <scope>NUCLEOTIDE SEQUENCE</scope>
    <source>
        <strain evidence="9">MBLW1</strain>
    </source>
</reference>
<dbReference type="RefSeq" id="WP_162659993.1">
    <property type="nucleotide sequence ID" value="NZ_LR593887.1"/>
</dbReference>
<name>A0A6C2YTE2_9BACT</name>
<dbReference type="AlphaFoldDB" id="A0A6C2YTE2"/>
<proteinExistence type="predicted"/>
<comment type="catalytic activity">
    <reaction evidence="1">
        <text>ATP + protein L-histidine = ADP + protein N-phospho-L-histidine.</text>
        <dbReference type="EC" id="2.7.13.3"/>
    </reaction>
</comment>
<dbReference type="InterPro" id="IPR003594">
    <property type="entry name" value="HATPase_dom"/>
</dbReference>
<dbReference type="Gene3D" id="3.30.565.10">
    <property type="entry name" value="Histidine kinase-like ATPase, C-terminal domain"/>
    <property type="match status" value="1"/>
</dbReference>
<keyword evidence="6" id="KW-0067">ATP-binding</keyword>
<dbReference type="Pfam" id="PF02518">
    <property type="entry name" value="HATPase_c"/>
    <property type="match status" value="1"/>
</dbReference>
<dbReference type="GO" id="GO:0004673">
    <property type="term" value="F:protein histidine kinase activity"/>
    <property type="evidence" value="ECO:0007669"/>
    <property type="project" value="UniProtKB-EC"/>
</dbReference>
<dbReference type="PANTHER" id="PTHR43065:SF46">
    <property type="entry name" value="C4-DICARBOXYLATE TRANSPORT SENSOR PROTEIN DCTB"/>
    <property type="match status" value="1"/>
</dbReference>
<evidence type="ECO:0000259" key="8">
    <source>
        <dbReference type="PROSITE" id="PS50109"/>
    </source>
</evidence>
<dbReference type="SUPFAM" id="SSF55874">
    <property type="entry name" value="ATPase domain of HSP90 chaperone/DNA topoisomerase II/histidine kinase"/>
    <property type="match status" value="1"/>
</dbReference>
<evidence type="ECO:0000313" key="9">
    <source>
        <dbReference type="EMBL" id="VIP04980.1"/>
    </source>
</evidence>
<evidence type="ECO:0000256" key="2">
    <source>
        <dbReference type="ARBA" id="ARBA00012438"/>
    </source>
</evidence>
<dbReference type="Gene3D" id="1.10.287.130">
    <property type="match status" value="1"/>
</dbReference>
<dbReference type="PRINTS" id="PR00344">
    <property type="entry name" value="BCTRLSENSOR"/>
</dbReference>
<keyword evidence="4" id="KW-0547">Nucleotide-binding</keyword>
<protein>
    <recommendedName>
        <fullName evidence="2">histidine kinase</fullName>
        <ecNumber evidence="2">2.7.13.3</ecNumber>
    </recommendedName>
</protein>
<evidence type="ECO:0000256" key="7">
    <source>
        <dbReference type="ARBA" id="ARBA00023012"/>
    </source>
</evidence>
<evidence type="ECO:0000256" key="1">
    <source>
        <dbReference type="ARBA" id="ARBA00000085"/>
    </source>
</evidence>
<dbReference type="GO" id="GO:0000160">
    <property type="term" value="P:phosphorelay signal transduction system"/>
    <property type="evidence" value="ECO:0007669"/>
    <property type="project" value="UniProtKB-KW"/>
</dbReference>
<accession>A0A6C2YTE2</accession>
<keyword evidence="7" id="KW-0902">Two-component regulatory system</keyword>
<feature type="domain" description="Histidine kinase" evidence="8">
    <location>
        <begin position="155"/>
        <end position="378"/>
    </location>
</feature>
<evidence type="ECO:0000256" key="4">
    <source>
        <dbReference type="ARBA" id="ARBA00022741"/>
    </source>
</evidence>